<dbReference type="EMBL" id="LBWF01000004">
    <property type="protein sequence ID" value="KKR02324.1"/>
    <property type="molecule type" value="Genomic_DNA"/>
</dbReference>
<organism evidence="2 3">
    <name type="scientific">Yanofskybacteria sp. (strain GW2011_GWA1_39_13)</name>
    <dbReference type="NCBI Taxonomy" id="1619019"/>
    <lineage>
        <taxon>Bacteria</taxon>
        <taxon>Candidatus Yanofskyibacteriota</taxon>
    </lineage>
</organism>
<feature type="region of interest" description="Disordered" evidence="1">
    <location>
        <begin position="143"/>
        <end position="162"/>
    </location>
</feature>
<protein>
    <submittedName>
        <fullName evidence="2">Uncharacterized protein</fullName>
    </submittedName>
</protein>
<dbReference type="AlphaFoldDB" id="A0A0G0ME26"/>
<evidence type="ECO:0000313" key="2">
    <source>
        <dbReference type="EMBL" id="KKR02324.1"/>
    </source>
</evidence>
<gene>
    <name evidence="2" type="ORF">UT29_C0004G0017</name>
</gene>
<name>A0A0G0ME26_YANXG</name>
<reference evidence="2 3" key="1">
    <citation type="journal article" date="2015" name="Nature">
        <title>rRNA introns, odd ribosomes, and small enigmatic genomes across a large radiation of phyla.</title>
        <authorList>
            <person name="Brown C.T."/>
            <person name="Hug L.A."/>
            <person name="Thomas B.C."/>
            <person name="Sharon I."/>
            <person name="Castelle C.J."/>
            <person name="Singh A."/>
            <person name="Wilkins M.J."/>
            <person name="Williams K.H."/>
            <person name="Banfield J.F."/>
        </authorList>
    </citation>
    <scope>NUCLEOTIDE SEQUENCE [LARGE SCALE GENOMIC DNA]</scope>
    <source>
        <strain evidence="3">GW2011_GWA1_39_13</strain>
    </source>
</reference>
<proteinExistence type="predicted"/>
<accession>A0A0G0ME26</accession>
<evidence type="ECO:0000313" key="3">
    <source>
        <dbReference type="Proteomes" id="UP000034845"/>
    </source>
</evidence>
<sequence length="162" mass="18729">MSKEIPKIDEELVKEFDTLIKEEGRKIKPEEQLKKALWGLDALKLEGRINSGTTLDELVQIVEERTKELLETNAYAKSTTQGLAVEEMSSELHDIAEKEAETAKRLLSYMESAFALLKPMQMSEYYLENTLKDVESRFRSSLKVRENQADYDEEKKRSGTEY</sequence>
<evidence type="ECO:0000256" key="1">
    <source>
        <dbReference type="SAM" id="MobiDB-lite"/>
    </source>
</evidence>
<comment type="caution">
    <text evidence="2">The sequence shown here is derived from an EMBL/GenBank/DDBJ whole genome shotgun (WGS) entry which is preliminary data.</text>
</comment>
<dbReference type="Proteomes" id="UP000034845">
    <property type="component" value="Unassembled WGS sequence"/>
</dbReference>